<organism evidence="5 6">
    <name type="scientific">Pseudoroseicyclus tamaricis</name>
    <dbReference type="NCBI Taxonomy" id="2705421"/>
    <lineage>
        <taxon>Bacteria</taxon>
        <taxon>Pseudomonadati</taxon>
        <taxon>Pseudomonadota</taxon>
        <taxon>Alphaproteobacteria</taxon>
        <taxon>Rhodobacterales</taxon>
        <taxon>Paracoccaceae</taxon>
        <taxon>Pseudoroseicyclus</taxon>
    </lineage>
</organism>
<dbReference type="EMBL" id="JAAGAB010000001">
    <property type="protein sequence ID" value="NDU99392.1"/>
    <property type="molecule type" value="Genomic_DNA"/>
</dbReference>
<sequence length="320" mass="35141">MSFHKPDHWVWDMWFADDGETFHMFYLHAPTSLGDPDLRHRHARIGHATSADLRSWEDHGQIFEPGDAGAFDATCTWTGSVVRGDDGLWHLIYTGTTFTDPGDPASAENIETIGQAVSEDLHAWVKRPGPVLRADPRWYETLGSSSWPEEAWRDPWVCRAADGQWQMLITARANDGEGDDRGVIAHATSPDLAAWEVQPPLSRPGAGFGHLEVFQIVEVERTSFLLFSCDSARLTGARSGQTGGIWAVAEEDGGWPVEAAELVVDERLYAGRVVHDRAGRAMLMAFHNAGAGGFRGGIDDPLPLAVRRGGPRPRLELAEG</sequence>
<protein>
    <submittedName>
        <fullName evidence="5">Glycosyl hydrolase family 32</fullName>
    </submittedName>
</protein>
<gene>
    <name evidence="5" type="ORF">GZA08_00225</name>
</gene>
<feature type="domain" description="Glycosyl hydrolase family 32 N-terminal" evidence="4">
    <location>
        <begin position="20"/>
        <end position="288"/>
    </location>
</feature>
<name>A0A6B2JER6_9RHOB</name>
<reference evidence="5 6" key="1">
    <citation type="submission" date="2020-02" db="EMBL/GenBank/DDBJ databases">
        <title>Pseudoroseicyclus tamarix, sp. nov., isolated from offshore sediment of a Tamarix chinensis forest.</title>
        <authorList>
            <person name="Gai Y."/>
        </authorList>
    </citation>
    <scope>NUCLEOTIDE SEQUENCE [LARGE SCALE GENOMIC DNA]</scope>
    <source>
        <strain evidence="5 6">CLL3-39</strain>
    </source>
</reference>
<evidence type="ECO:0000256" key="3">
    <source>
        <dbReference type="ARBA" id="ARBA00023295"/>
    </source>
</evidence>
<evidence type="ECO:0000256" key="1">
    <source>
        <dbReference type="ARBA" id="ARBA00009902"/>
    </source>
</evidence>
<dbReference type="RefSeq" id="WP_163888840.1">
    <property type="nucleotide sequence ID" value="NZ_JAAFYS010000001.1"/>
</dbReference>
<comment type="caution">
    <text evidence="5">The sequence shown here is derived from an EMBL/GenBank/DDBJ whole genome shotgun (WGS) entry which is preliminary data.</text>
</comment>
<keyword evidence="3" id="KW-0326">Glycosidase</keyword>
<evidence type="ECO:0000313" key="5">
    <source>
        <dbReference type="EMBL" id="NDU99392.1"/>
    </source>
</evidence>
<dbReference type="InterPro" id="IPR023296">
    <property type="entry name" value="Glyco_hydro_beta-prop_sf"/>
</dbReference>
<evidence type="ECO:0000256" key="2">
    <source>
        <dbReference type="ARBA" id="ARBA00022801"/>
    </source>
</evidence>
<dbReference type="Gene3D" id="2.115.10.20">
    <property type="entry name" value="Glycosyl hydrolase domain, family 43"/>
    <property type="match status" value="1"/>
</dbReference>
<dbReference type="InterPro" id="IPR013148">
    <property type="entry name" value="Glyco_hydro_32_N"/>
</dbReference>
<dbReference type="GO" id="GO:0016798">
    <property type="term" value="F:hydrolase activity, acting on glycosyl bonds"/>
    <property type="evidence" value="ECO:0007669"/>
    <property type="project" value="UniProtKB-KW"/>
</dbReference>
<proteinExistence type="inferred from homology"/>
<dbReference type="Pfam" id="PF00251">
    <property type="entry name" value="Glyco_hydro_32N"/>
    <property type="match status" value="1"/>
</dbReference>
<keyword evidence="6" id="KW-1185">Reference proteome</keyword>
<comment type="similarity">
    <text evidence="1">Belongs to the glycosyl hydrolase 32 family.</text>
</comment>
<dbReference type="InterPro" id="IPR051214">
    <property type="entry name" value="GH32_Enzymes"/>
</dbReference>
<accession>A0A6B2JER6</accession>
<dbReference type="SUPFAM" id="SSF75005">
    <property type="entry name" value="Arabinanase/levansucrase/invertase"/>
    <property type="match status" value="1"/>
</dbReference>
<dbReference type="CDD" id="cd18609">
    <property type="entry name" value="GH32-like"/>
    <property type="match status" value="1"/>
</dbReference>
<dbReference type="Proteomes" id="UP000474757">
    <property type="component" value="Unassembled WGS sequence"/>
</dbReference>
<dbReference type="PANTHER" id="PTHR43101:SF1">
    <property type="entry name" value="BETA-FRUCTOSIDASE"/>
    <property type="match status" value="1"/>
</dbReference>
<dbReference type="PANTHER" id="PTHR43101">
    <property type="entry name" value="BETA-FRUCTOSIDASE"/>
    <property type="match status" value="1"/>
</dbReference>
<dbReference type="AlphaFoldDB" id="A0A6B2JER6"/>
<evidence type="ECO:0000259" key="4">
    <source>
        <dbReference type="Pfam" id="PF00251"/>
    </source>
</evidence>
<keyword evidence="2 5" id="KW-0378">Hydrolase</keyword>
<evidence type="ECO:0000313" key="6">
    <source>
        <dbReference type="Proteomes" id="UP000474757"/>
    </source>
</evidence>